<organism evidence="1 2">
    <name type="scientific">Cetraspora pellucida</name>
    <dbReference type="NCBI Taxonomy" id="1433469"/>
    <lineage>
        <taxon>Eukaryota</taxon>
        <taxon>Fungi</taxon>
        <taxon>Fungi incertae sedis</taxon>
        <taxon>Mucoromycota</taxon>
        <taxon>Glomeromycotina</taxon>
        <taxon>Glomeromycetes</taxon>
        <taxon>Diversisporales</taxon>
        <taxon>Gigasporaceae</taxon>
        <taxon>Cetraspora</taxon>
    </lineage>
</organism>
<evidence type="ECO:0000313" key="1">
    <source>
        <dbReference type="EMBL" id="CAG8833265.1"/>
    </source>
</evidence>
<dbReference type="Proteomes" id="UP000789759">
    <property type="component" value="Unassembled WGS sequence"/>
</dbReference>
<feature type="non-terminal residue" evidence="1">
    <location>
        <position position="87"/>
    </location>
</feature>
<dbReference type="EMBL" id="CAJVQA010070445">
    <property type="protein sequence ID" value="CAG8833265.1"/>
    <property type="molecule type" value="Genomic_DNA"/>
</dbReference>
<reference evidence="1" key="1">
    <citation type="submission" date="2021-06" db="EMBL/GenBank/DDBJ databases">
        <authorList>
            <person name="Kallberg Y."/>
            <person name="Tangrot J."/>
            <person name="Rosling A."/>
        </authorList>
    </citation>
    <scope>NUCLEOTIDE SEQUENCE</scope>
    <source>
        <strain evidence="1">FL966</strain>
    </source>
</reference>
<dbReference type="OrthoDB" id="2478292at2759"/>
<name>A0A9N9PIF7_9GLOM</name>
<keyword evidence="2" id="KW-1185">Reference proteome</keyword>
<evidence type="ECO:0000313" key="2">
    <source>
        <dbReference type="Proteomes" id="UP000789759"/>
    </source>
</evidence>
<gene>
    <name evidence="1" type="ORF">CPELLU_LOCUS20954</name>
</gene>
<sequence>LYSEDDLRKYDNEFEPESYKKIYRQPFDSTEKFMFLRLHYNTLKKRNEALKKIKTKREEIPLKNLINTMTHIQTIKHPITEQLHMRM</sequence>
<dbReference type="AlphaFoldDB" id="A0A9N9PIF7"/>
<comment type="caution">
    <text evidence="1">The sequence shown here is derived from an EMBL/GenBank/DDBJ whole genome shotgun (WGS) entry which is preliminary data.</text>
</comment>
<proteinExistence type="predicted"/>
<feature type="non-terminal residue" evidence="1">
    <location>
        <position position="1"/>
    </location>
</feature>
<accession>A0A9N9PIF7</accession>
<protein>
    <submittedName>
        <fullName evidence="1">20592_t:CDS:1</fullName>
    </submittedName>
</protein>